<protein>
    <recommendedName>
        <fullName evidence="2">Amidohydrolase-related domain-containing protein</fullName>
    </recommendedName>
</protein>
<dbReference type="AlphaFoldDB" id="A0A8G2ISE5"/>
<dbReference type="Proteomes" id="UP000291866">
    <property type="component" value="Unassembled WGS sequence"/>
</dbReference>
<proteinExistence type="inferred from homology"/>
<dbReference type="PANTHER" id="PTHR43569">
    <property type="entry name" value="AMIDOHYDROLASE"/>
    <property type="match status" value="1"/>
</dbReference>
<accession>A0A8G2ISE5</accession>
<dbReference type="InterPro" id="IPR006680">
    <property type="entry name" value="Amidohydro-rel"/>
</dbReference>
<comment type="caution">
    <text evidence="3">The sequence shown here is derived from an EMBL/GenBank/DDBJ whole genome shotgun (WGS) entry which is preliminary data.</text>
</comment>
<organism evidence="3 4">
    <name type="scientific">Rhizobium leguminosarum bv. viciae</name>
    <dbReference type="NCBI Taxonomy" id="387"/>
    <lineage>
        <taxon>Bacteria</taxon>
        <taxon>Pseudomonadati</taxon>
        <taxon>Pseudomonadota</taxon>
        <taxon>Alphaproteobacteria</taxon>
        <taxon>Hyphomicrobiales</taxon>
        <taxon>Rhizobiaceae</taxon>
        <taxon>Rhizobium/Agrobacterium group</taxon>
        <taxon>Rhizobium</taxon>
    </lineage>
</organism>
<dbReference type="Gene3D" id="3.20.20.140">
    <property type="entry name" value="Metal-dependent hydrolases"/>
    <property type="match status" value="1"/>
</dbReference>
<dbReference type="EMBL" id="SJLU01000022">
    <property type="protein sequence ID" value="TBX86645.1"/>
    <property type="molecule type" value="Genomic_DNA"/>
</dbReference>
<dbReference type="PANTHER" id="PTHR43569:SF1">
    <property type="entry name" value="BLL3371 PROTEIN"/>
    <property type="match status" value="1"/>
</dbReference>
<name>A0A8G2ISE5_RHILV</name>
<dbReference type="InterPro" id="IPR032466">
    <property type="entry name" value="Metal_Hydrolase"/>
</dbReference>
<dbReference type="SUPFAM" id="SSF51556">
    <property type="entry name" value="Metallo-dependent hydrolases"/>
    <property type="match status" value="1"/>
</dbReference>
<feature type="domain" description="Amidohydrolase-related" evidence="2">
    <location>
        <begin position="57"/>
        <end position="367"/>
    </location>
</feature>
<evidence type="ECO:0000313" key="3">
    <source>
        <dbReference type="EMBL" id="TBX86645.1"/>
    </source>
</evidence>
<sequence>MAATAIGIIKDEAGCAVDWIFIMTAMGGIHIPRYPIIRHEWLSLLTEEPIEPDLPIIDPHHHLWDHTGARYMFDDLMADLNTGHNILATVYAQAYAMYRSDGPEALRPIGEIEFANGAGAMSASGIYGPARACAGIIGFVDLRLGTAVDDALQAAVAAGNGRLKAIRHITAWDRDISIRGTASQAVPNMLADPAFRQGFSQLANHDLTFDAFLYHTQLDELTDLAQSFPDTHIVLDHAGTPLGVGRFMDKRAEVLTDWKRSIDRLATCPNVSVKLGGFAMKNCGFQLDQSPLPPSSEYLAEIWSPFVDHCIGRFGPSRCMFESNFPVDKGFVSYGVLWNAFKRMAKSYDQKEKQRLFSGTANQIYRLGLDACAP</sequence>
<dbReference type="RefSeq" id="WP_131602955.1">
    <property type="nucleotide sequence ID" value="NZ_SJLU01000022.1"/>
</dbReference>
<gene>
    <name evidence="3" type="ORF">E0H31_31165</name>
</gene>
<evidence type="ECO:0000256" key="1">
    <source>
        <dbReference type="ARBA" id="ARBA00038310"/>
    </source>
</evidence>
<evidence type="ECO:0000259" key="2">
    <source>
        <dbReference type="Pfam" id="PF04909"/>
    </source>
</evidence>
<reference evidence="3 4" key="1">
    <citation type="submission" date="2019-02" db="EMBL/GenBank/DDBJ databases">
        <title>The competitiveness to form nodules shapes the capacities of Rhizobium leguminosarum sv viciae communities to promote symbiosis with specific hosts.</title>
        <authorList>
            <person name="Boivin S."/>
            <person name="Lepetit M."/>
        </authorList>
    </citation>
    <scope>NUCLEOTIDE SEQUENCE [LARGE SCALE GENOMIC DNA]</scope>
    <source>
        <strain evidence="3 4">SPF4F3</strain>
    </source>
</reference>
<dbReference type="Pfam" id="PF04909">
    <property type="entry name" value="Amidohydro_2"/>
    <property type="match status" value="1"/>
</dbReference>
<evidence type="ECO:0000313" key="4">
    <source>
        <dbReference type="Proteomes" id="UP000291866"/>
    </source>
</evidence>
<dbReference type="InterPro" id="IPR052350">
    <property type="entry name" value="Metallo-dep_Lactonases"/>
</dbReference>
<dbReference type="GO" id="GO:0016787">
    <property type="term" value="F:hydrolase activity"/>
    <property type="evidence" value="ECO:0007669"/>
    <property type="project" value="InterPro"/>
</dbReference>
<comment type="similarity">
    <text evidence="1">Belongs to the metallo-dependent hydrolases superfamily.</text>
</comment>